<comment type="caution">
    <text evidence="1">The sequence shown here is derived from an EMBL/GenBank/DDBJ whole genome shotgun (WGS) entry which is preliminary data.</text>
</comment>
<proteinExistence type="predicted"/>
<dbReference type="EMBL" id="BAAASL010000008">
    <property type="protein sequence ID" value="GAA2715893.1"/>
    <property type="molecule type" value="Genomic_DNA"/>
</dbReference>
<accession>A0ABP6G748</accession>
<evidence type="ECO:0000313" key="1">
    <source>
        <dbReference type="EMBL" id="GAA2715893.1"/>
    </source>
</evidence>
<protein>
    <submittedName>
        <fullName evidence="1">Uncharacterized protein</fullName>
    </submittedName>
</protein>
<gene>
    <name evidence="1" type="ORF">GCM10010315_25950</name>
</gene>
<dbReference type="Proteomes" id="UP001500886">
    <property type="component" value="Unassembled WGS sequence"/>
</dbReference>
<evidence type="ECO:0000313" key="2">
    <source>
        <dbReference type="Proteomes" id="UP001500886"/>
    </source>
</evidence>
<reference evidence="2" key="1">
    <citation type="journal article" date="2019" name="Int. J. Syst. Evol. Microbiol.">
        <title>The Global Catalogue of Microorganisms (GCM) 10K type strain sequencing project: providing services to taxonomists for standard genome sequencing and annotation.</title>
        <authorList>
            <consortium name="The Broad Institute Genomics Platform"/>
            <consortium name="The Broad Institute Genome Sequencing Center for Infectious Disease"/>
            <person name="Wu L."/>
            <person name="Ma J."/>
        </authorList>
    </citation>
    <scope>NUCLEOTIDE SEQUENCE [LARGE SCALE GENOMIC DNA]</scope>
    <source>
        <strain evidence="2">JCM 4542</strain>
    </source>
</reference>
<name>A0ABP6G748_9ACTN</name>
<sequence>MHNLASRTPAVAHRNRAQVRGIAPSSSFAPLFADVGVRETPLRKLIDFVARSHAPSLVFIA</sequence>
<organism evidence="1 2">
    <name type="scientific">Streptomyces luteosporeus</name>
    <dbReference type="NCBI Taxonomy" id="173856"/>
    <lineage>
        <taxon>Bacteria</taxon>
        <taxon>Bacillati</taxon>
        <taxon>Actinomycetota</taxon>
        <taxon>Actinomycetes</taxon>
        <taxon>Kitasatosporales</taxon>
        <taxon>Streptomycetaceae</taxon>
        <taxon>Streptomyces</taxon>
    </lineage>
</organism>
<keyword evidence="2" id="KW-1185">Reference proteome</keyword>